<dbReference type="EMBL" id="PJRQ01000040">
    <property type="protein sequence ID" value="PLR09217.1"/>
    <property type="molecule type" value="Genomic_DNA"/>
</dbReference>
<protein>
    <recommendedName>
        <fullName evidence="3">DUF4238 domain-containing protein</fullName>
    </recommendedName>
</protein>
<comment type="caution">
    <text evidence="1">The sequence shown here is derived from an EMBL/GenBank/DDBJ whole genome shotgun (WGS) entry which is preliminary data.</text>
</comment>
<reference evidence="1 2" key="1">
    <citation type="submission" date="2017-12" db="EMBL/GenBank/DDBJ databases">
        <title>The genome sequence of Caulobacter flavus CGMCC1 15093.</title>
        <authorList>
            <person name="Gao J."/>
            <person name="Mao X."/>
            <person name="Sun J."/>
        </authorList>
    </citation>
    <scope>NUCLEOTIDE SEQUENCE [LARGE SCALE GENOMIC DNA]</scope>
    <source>
        <strain evidence="1 2">CGMCC1 15093</strain>
    </source>
</reference>
<evidence type="ECO:0000313" key="2">
    <source>
        <dbReference type="Proteomes" id="UP000234483"/>
    </source>
</evidence>
<sequence>MTQSRNNHYVPRWYQEGFFEPGGNTLAYLDLTPPTHKLPDGRVVSGRSRFKSSTPQCFVQRDLYSTFFGVQVNDEIERKLFGAVDTDGAPAVKAFMGSDPIEWHRHFQTLFTYVDIQKMRTPKGLAWLRAQYPELSQNELMFEMQGVQMLNCTIWTEGVREIVSAEDSDVKFIVTDSPVTVYNPAIAPTGRGDHDPSIRLKGSQTIFPLNRDFCLILTNLEYAKDPSENPLERRTFARNFRASMVRTDTFIRTRKLAAADVLSINAILKACAHRYVAAGREEWLHPEQQAPNEWQELGAPLRPPQEGLWNFGGEIFAKLNDGRVLYQDEFGRTEKPYEALQKTLGAPGDNDFCGCGSGRAQKYCCRPIPVHLRPSWTELSIRERNLALCRAAKDIIGFGPDVSWAEVRKAMTDERISRLYGVFTAFWPLETDLLQLLPKPDGRPRAVYSGVIHPELINEFAVGASLYFGELLIIHPFVHAGAVNKEYSPVDNPRIYRQEILKALSLLFTLEPLIYLGLVNLVPNPGAFDHHLQMQTMQMAEQRSAGRLPDLNPQDRAFKVMDAERRRSQMLAPPDALKARLLKSGFDVAGISAEEVSQAIEQLKLADPLVSLQPDSLGGGQGGGVLNMFQLQPNFEMALYLAQATGSVVVTDSAHRWAEILDALLRRGVDPHGGLGDLVCRLEKASFAFPQDEMDVFRLALDGSLAAYPPLLHEAGKYLTGLKTRASKPNYEAGLAGRFSALHVSAQSFISKRDAPKVIGRMKVAAPVQGIYDPTVNRLLLMSNAEHYLDRTPMAFFLEPR</sequence>
<dbReference type="RefSeq" id="WP_101714513.1">
    <property type="nucleotide sequence ID" value="NZ_PJRQ01000040.1"/>
</dbReference>
<evidence type="ECO:0008006" key="3">
    <source>
        <dbReference type="Google" id="ProtNLM"/>
    </source>
</evidence>
<organism evidence="1 2">
    <name type="scientific">Caulobacter flavus</name>
    <dbReference type="NCBI Taxonomy" id="1679497"/>
    <lineage>
        <taxon>Bacteria</taxon>
        <taxon>Pseudomonadati</taxon>
        <taxon>Pseudomonadota</taxon>
        <taxon>Alphaproteobacteria</taxon>
        <taxon>Caulobacterales</taxon>
        <taxon>Caulobacteraceae</taxon>
        <taxon>Caulobacter</taxon>
    </lineage>
</organism>
<dbReference type="AlphaFoldDB" id="A0A2N5CPZ3"/>
<accession>A0A2N5CPZ3</accession>
<evidence type="ECO:0000313" key="1">
    <source>
        <dbReference type="EMBL" id="PLR09217.1"/>
    </source>
</evidence>
<dbReference type="Proteomes" id="UP000234483">
    <property type="component" value="Unassembled WGS sequence"/>
</dbReference>
<gene>
    <name evidence="1" type="ORF">CFHF_18955</name>
</gene>
<proteinExistence type="predicted"/>
<name>A0A2N5CPZ3_9CAUL</name>